<feature type="domain" description="Methyltransferase type 11" evidence="2">
    <location>
        <begin position="279"/>
        <end position="371"/>
    </location>
</feature>
<accession>A0ABQ4SXQ0</accession>
<comment type="caution">
    <text evidence="3">The sequence shown here is derived from an EMBL/GenBank/DDBJ whole genome shotgun (WGS) entry which is preliminary data.</text>
</comment>
<dbReference type="Gene3D" id="3.40.50.150">
    <property type="entry name" value="Vaccinia Virus protein VP39"/>
    <property type="match status" value="1"/>
</dbReference>
<dbReference type="Gene3D" id="1.25.40.10">
    <property type="entry name" value="Tetratricopeptide repeat domain"/>
    <property type="match status" value="1"/>
</dbReference>
<reference evidence="3" key="2">
    <citation type="submission" date="2021-08" db="EMBL/GenBank/DDBJ databases">
        <authorList>
            <person name="Tani A."/>
            <person name="Ola A."/>
            <person name="Ogura Y."/>
            <person name="Katsura K."/>
            <person name="Hayashi T."/>
        </authorList>
    </citation>
    <scope>NUCLEOTIDE SEQUENCE</scope>
    <source>
        <strain evidence="3">LMG 23639</strain>
    </source>
</reference>
<dbReference type="EMBL" id="BPQR01000043">
    <property type="protein sequence ID" value="GJE07285.1"/>
    <property type="molecule type" value="Genomic_DNA"/>
</dbReference>
<dbReference type="PANTHER" id="PTHR44809:SF1">
    <property type="entry name" value="PROTEIN O-MANNOSYL-TRANSFERASE TMTC1"/>
    <property type="match status" value="1"/>
</dbReference>
<evidence type="ECO:0000313" key="3">
    <source>
        <dbReference type="EMBL" id="GJE07285.1"/>
    </source>
</evidence>
<feature type="repeat" description="TPR" evidence="1">
    <location>
        <begin position="76"/>
        <end position="109"/>
    </location>
</feature>
<dbReference type="Proteomes" id="UP001055102">
    <property type="component" value="Unassembled WGS sequence"/>
</dbReference>
<dbReference type="InterPro" id="IPR052943">
    <property type="entry name" value="TMTC_O-mannosyl-trnsfr"/>
</dbReference>
<dbReference type="CDD" id="cd02440">
    <property type="entry name" value="AdoMet_MTases"/>
    <property type="match status" value="1"/>
</dbReference>
<gene>
    <name evidence="3" type="primary">COQ3_3</name>
    <name evidence="3" type="ORF">AOPFMNJM_2611</name>
</gene>
<dbReference type="SUPFAM" id="SSF48452">
    <property type="entry name" value="TPR-like"/>
    <property type="match status" value="1"/>
</dbReference>
<dbReference type="PROSITE" id="PS50005">
    <property type="entry name" value="TPR"/>
    <property type="match status" value="2"/>
</dbReference>
<organism evidence="3 4">
    <name type="scientific">Methylobacterium jeotgali</name>
    <dbReference type="NCBI Taxonomy" id="381630"/>
    <lineage>
        <taxon>Bacteria</taxon>
        <taxon>Pseudomonadati</taxon>
        <taxon>Pseudomonadota</taxon>
        <taxon>Alphaproteobacteria</taxon>
        <taxon>Hyphomicrobiales</taxon>
        <taxon>Methylobacteriaceae</taxon>
        <taxon>Methylobacterium</taxon>
    </lineage>
</organism>
<dbReference type="SMART" id="SM00028">
    <property type="entry name" value="TPR"/>
    <property type="match status" value="5"/>
</dbReference>
<evidence type="ECO:0000259" key="2">
    <source>
        <dbReference type="Pfam" id="PF08241"/>
    </source>
</evidence>
<keyword evidence="3" id="KW-0830">Ubiquinone</keyword>
<dbReference type="InterPro" id="IPR019734">
    <property type="entry name" value="TPR_rpt"/>
</dbReference>
<evidence type="ECO:0000313" key="4">
    <source>
        <dbReference type="Proteomes" id="UP001055102"/>
    </source>
</evidence>
<evidence type="ECO:0000256" key="1">
    <source>
        <dbReference type="PROSITE-ProRule" id="PRU00339"/>
    </source>
</evidence>
<keyword evidence="1" id="KW-0802">TPR repeat</keyword>
<dbReference type="InterPro" id="IPR029063">
    <property type="entry name" value="SAM-dependent_MTases_sf"/>
</dbReference>
<dbReference type="SUPFAM" id="SSF53335">
    <property type="entry name" value="S-adenosyl-L-methionine-dependent methyltransferases"/>
    <property type="match status" value="1"/>
</dbReference>
<protein>
    <submittedName>
        <fullName evidence="3">Ubiquinone biosynthesis O-methyltransferase, mitochondrial</fullName>
    </submittedName>
</protein>
<dbReference type="InterPro" id="IPR013216">
    <property type="entry name" value="Methyltransf_11"/>
</dbReference>
<sequence>MAQTELTLDEALEVAARAHRVGDLPVAEALYGRILEAAPDHVGALHLYGLLEHGRGRHREALRLIRQAVEHAPGAAGLHSDLGNVLFELDRPDLAVQAYEEAIRLAPEGVAARNNLGVALRVLRLPEAAEGVYREAIAIDPKHRDAWDNLGRLLAGSGRIVEAIACHARALELEPSNAATRRHLIAAYGATGEHHKALPILQDWLREEPGSETARHLLAAISGENVPDRASDAYVANLFDAFAATFDHKLARLDYRAPELVAEAVAASQEAGTTGLAILDAGCGTGLCGPSLRPFADRLIGIDLSRKMLERAAARGCYDGLEAAELTAFLEARASAYDLVVSADTLCYFGRLDAVCRAAAAALRPGGRFVFSVEETESGDGFTLQGHGRYGHTRAYVEKVLAETGLIRLETRSAALRMERGEPVHGLVLTAMRSL</sequence>
<dbReference type="Pfam" id="PF08241">
    <property type="entry name" value="Methyltransf_11"/>
    <property type="match status" value="1"/>
</dbReference>
<dbReference type="InterPro" id="IPR011990">
    <property type="entry name" value="TPR-like_helical_dom_sf"/>
</dbReference>
<dbReference type="RefSeq" id="WP_238276403.1">
    <property type="nucleotide sequence ID" value="NZ_BPQR01000043.1"/>
</dbReference>
<feature type="repeat" description="TPR" evidence="1">
    <location>
        <begin position="144"/>
        <end position="177"/>
    </location>
</feature>
<dbReference type="Pfam" id="PF13432">
    <property type="entry name" value="TPR_16"/>
    <property type="match status" value="2"/>
</dbReference>
<dbReference type="Pfam" id="PF14559">
    <property type="entry name" value="TPR_19"/>
    <property type="match status" value="1"/>
</dbReference>
<dbReference type="PANTHER" id="PTHR44809">
    <property type="match status" value="1"/>
</dbReference>
<keyword evidence="4" id="KW-1185">Reference proteome</keyword>
<name>A0ABQ4SXQ0_9HYPH</name>
<reference evidence="3" key="1">
    <citation type="journal article" date="2021" name="Front. Microbiol.">
        <title>Comprehensive Comparative Genomics and Phenotyping of Methylobacterium Species.</title>
        <authorList>
            <person name="Alessa O."/>
            <person name="Ogura Y."/>
            <person name="Fujitani Y."/>
            <person name="Takami H."/>
            <person name="Hayashi T."/>
            <person name="Sahin N."/>
            <person name="Tani A."/>
        </authorList>
    </citation>
    <scope>NUCLEOTIDE SEQUENCE</scope>
    <source>
        <strain evidence="3">LMG 23639</strain>
    </source>
</reference>
<proteinExistence type="predicted"/>